<feature type="compositionally biased region" description="Low complexity" evidence="1">
    <location>
        <begin position="27"/>
        <end position="36"/>
    </location>
</feature>
<dbReference type="SUPFAM" id="SSF109604">
    <property type="entry name" value="HD-domain/PDEase-like"/>
    <property type="match status" value="1"/>
</dbReference>
<dbReference type="PROSITE" id="PS51833">
    <property type="entry name" value="HDOD"/>
    <property type="match status" value="1"/>
</dbReference>
<dbReference type="Gene3D" id="1.10.3210.10">
    <property type="entry name" value="Hypothetical protein af1432"/>
    <property type="match status" value="1"/>
</dbReference>
<dbReference type="Proteomes" id="UP000295510">
    <property type="component" value="Unassembled WGS sequence"/>
</dbReference>
<proteinExistence type="predicted"/>
<dbReference type="PANTHER" id="PTHR33525">
    <property type="match status" value="1"/>
</dbReference>
<dbReference type="AlphaFoldDB" id="A0A4R6U3C3"/>
<protein>
    <submittedName>
        <fullName evidence="3">HD-like signal output (HDOD) protein</fullName>
    </submittedName>
</protein>
<organism evidence="3 4">
    <name type="scientific">Tepidicella xavieri</name>
    <dbReference type="NCBI Taxonomy" id="360241"/>
    <lineage>
        <taxon>Bacteria</taxon>
        <taxon>Pseudomonadati</taxon>
        <taxon>Pseudomonadota</taxon>
        <taxon>Betaproteobacteria</taxon>
        <taxon>Burkholderiales</taxon>
        <taxon>Tepidicella</taxon>
    </lineage>
</organism>
<accession>A0A4R6U3C3</accession>
<keyword evidence="4" id="KW-1185">Reference proteome</keyword>
<dbReference type="PANTHER" id="PTHR33525:SF4">
    <property type="entry name" value="CYCLIC DI-GMP PHOSPHODIESTERASE CDGJ"/>
    <property type="match status" value="1"/>
</dbReference>
<evidence type="ECO:0000259" key="2">
    <source>
        <dbReference type="PROSITE" id="PS51833"/>
    </source>
</evidence>
<comment type="caution">
    <text evidence="3">The sequence shown here is derived from an EMBL/GenBank/DDBJ whole genome shotgun (WGS) entry which is preliminary data.</text>
</comment>
<evidence type="ECO:0000256" key="1">
    <source>
        <dbReference type="SAM" id="MobiDB-lite"/>
    </source>
</evidence>
<feature type="compositionally biased region" description="Low complexity" evidence="1">
    <location>
        <begin position="44"/>
        <end position="67"/>
    </location>
</feature>
<dbReference type="InterPro" id="IPR052340">
    <property type="entry name" value="RNase_Y/CdgJ"/>
</dbReference>
<evidence type="ECO:0000313" key="3">
    <source>
        <dbReference type="EMBL" id="TDQ40511.1"/>
    </source>
</evidence>
<reference evidence="3 4" key="1">
    <citation type="submission" date="2019-03" db="EMBL/GenBank/DDBJ databases">
        <title>Genomic Encyclopedia of Type Strains, Phase IV (KMG-IV): sequencing the most valuable type-strain genomes for metagenomic binning, comparative biology and taxonomic classification.</title>
        <authorList>
            <person name="Goeker M."/>
        </authorList>
    </citation>
    <scope>NUCLEOTIDE SEQUENCE [LARGE SCALE GENOMIC DNA]</scope>
    <source>
        <strain evidence="3 4">DSM 19605</strain>
    </source>
</reference>
<feature type="region of interest" description="Disordered" evidence="1">
    <location>
        <begin position="27"/>
        <end position="70"/>
    </location>
</feature>
<sequence length="392" mass="41033">MIWILIVAVVALAAALAWWALGRGRSSASSASDQPRQPAPPTLPAAAAPSAASPAPAGRPTPSGAAPALPPMEAPAPLAAFRREPAAALQATQRDALMQRLERLHRPAPALHALSSPAFLQKATSSQLADVVLSEPAIAAKVLATVNSPLYGLRTPVVHIGQGITFLGLNTVRALCLQHLLSDAFPTPPDGLRPLFDRQWQATAAASELCARVGQKLGLAETGAAVTQVVLASLAPLAVLTLLPAEQTNAWAQGDGLARAQLEQEALGLSGAEIGRLLMQSWALPDALTDAVARLHGWLETPATAIHPEATAQALAYWCLRMGERLAARQIEDWQAFDWQADDAIDTALARSYLAAALGPRLSAALQDPQVRQALRPWLPAAAAEPQDPATA</sequence>
<name>A0A4R6U3C3_9BURK</name>
<dbReference type="InterPro" id="IPR013976">
    <property type="entry name" value="HDOD"/>
</dbReference>
<feature type="domain" description="HDOD" evidence="2">
    <location>
        <begin position="101"/>
        <end position="298"/>
    </location>
</feature>
<dbReference type="EMBL" id="SNYL01000017">
    <property type="protein sequence ID" value="TDQ40511.1"/>
    <property type="molecule type" value="Genomic_DNA"/>
</dbReference>
<gene>
    <name evidence="3" type="ORF">DFR43_11711</name>
</gene>
<dbReference type="Pfam" id="PF08668">
    <property type="entry name" value="HDOD"/>
    <property type="match status" value="1"/>
</dbReference>
<dbReference type="RefSeq" id="WP_133598941.1">
    <property type="nucleotide sequence ID" value="NZ_SNYL01000017.1"/>
</dbReference>
<evidence type="ECO:0000313" key="4">
    <source>
        <dbReference type="Proteomes" id="UP000295510"/>
    </source>
</evidence>
<dbReference type="OrthoDB" id="8907828at2"/>